<name>A0A1H6AWG9_9EURY</name>
<evidence type="ECO:0000313" key="3">
    <source>
        <dbReference type="Proteomes" id="UP000236740"/>
    </source>
</evidence>
<keyword evidence="3" id="KW-1185">Reference proteome</keyword>
<proteinExistence type="predicted"/>
<accession>A0A1H6AWG9</accession>
<dbReference type="EMBL" id="FNVN01000003">
    <property type="protein sequence ID" value="SEG52959.1"/>
    <property type="molecule type" value="Genomic_DNA"/>
</dbReference>
<sequence length="60" mass="6495">MILRVETRTSKRANGALGRTDASIAHPTDGTTREALAPPTPGVTRENEWQTHTRRAGAGR</sequence>
<dbReference type="Proteomes" id="UP000236740">
    <property type="component" value="Unassembled WGS sequence"/>
</dbReference>
<protein>
    <submittedName>
        <fullName evidence="2">Uncharacterized protein</fullName>
    </submittedName>
</protein>
<organism evidence="2 3">
    <name type="scientific">Halobellus limi</name>
    <dbReference type="NCBI Taxonomy" id="699433"/>
    <lineage>
        <taxon>Archaea</taxon>
        <taxon>Methanobacteriati</taxon>
        <taxon>Methanobacteriota</taxon>
        <taxon>Stenosarchaea group</taxon>
        <taxon>Halobacteria</taxon>
        <taxon>Halobacteriales</taxon>
        <taxon>Haloferacaceae</taxon>
        <taxon>Halobellus</taxon>
    </lineage>
</organism>
<feature type="region of interest" description="Disordered" evidence="1">
    <location>
        <begin position="1"/>
        <end position="60"/>
    </location>
</feature>
<gene>
    <name evidence="2" type="ORF">SAMN04488133_2561</name>
</gene>
<dbReference type="AlphaFoldDB" id="A0A1H6AWG9"/>
<reference evidence="2 3" key="1">
    <citation type="submission" date="2016-10" db="EMBL/GenBank/DDBJ databases">
        <authorList>
            <person name="de Groot N.N."/>
        </authorList>
    </citation>
    <scope>NUCLEOTIDE SEQUENCE [LARGE SCALE GENOMIC DNA]</scope>
    <source>
        <strain evidence="2 3">CGMCC 1.10331</strain>
    </source>
</reference>
<evidence type="ECO:0000256" key="1">
    <source>
        <dbReference type="SAM" id="MobiDB-lite"/>
    </source>
</evidence>
<evidence type="ECO:0000313" key="2">
    <source>
        <dbReference type="EMBL" id="SEG52959.1"/>
    </source>
</evidence>